<evidence type="ECO:0000256" key="1">
    <source>
        <dbReference type="ARBA" id="ARBA00004442"/>
    </source>
</evidence>
<feature type="domain" description="RagB/SusD" evidence="6">
    <location>
        <begin position="396"/>
        <end position="551"/>
    </location>
</feature>
<proteinExistence type="inferred from homology"/>
<sequence>MKKINNIIIALSASFGLTGCSDFLDILPLNDVVLENFWTEKSDVTSTVNGCYEALEISDCINRLGLWGEIRSENMRIGTNVPNEVNEILKENILSSNPYCNWSSVYTAINRCNTVCHYAPGVHAIDPNYTEDEMRSDIAQASALRSLCYFYLIRTFRDVPYSTQPSIDDTQNFKIPASSFDAVLDSCITDLERVKDYAVRRYYADDSNNAYKNSSRITRPAIYALLADMYLWKGDYDNCIRYCDLVLDFKREQYNDLVLRYGKPNNIALFGDIPMILDKPVGSTTCGNSYYEIFGEGNSFESLFELYFITNNSRQNTWTGKFYSNENLSIGHLSAPDFLRKDVALGNHTIFKKTDARAYSSVMGDGTRYMIGKYVYSRVDFKNQNITSEKDLGLVLTYTRSPEKSNWIFYRMSDVILMKAEAEIEKGGEDGYERAFNLINVLNKRANDVTTTSRSDTLKMADYVSSKETMEELLLAERHREFLFEGKRWFDLVRFARRDGNNDRLVTLASRKYLENVNAIKIKLANPNIIYFPYAKSELKANPFLKQNPAYMTGEDSELTK</sequence>
<evidence type="ECO:0000313" key="9">
    <source>
        <dbReference type="Proteomes" id="UP000714420"/>
    </source>
</evidence>
<reference evidence="8 9" key="1">
    <citation type="submission" date="2020-05" db="EMBL/GenBank/DDBJ databases">
        <title>Distinct polysaccharide utilization as determinants for interspecies competition between intestinal Prevotella spp.</title>
        <authorList>
            <person name="Galvez E.J.C."/>
            <person name="Iljazovic A."/>
            <person name="Strowig T."/>
        </authorList>
    </citation>
    <scope>NUCLEOTIDE SEQUENCE [LARGE SCALE GENOMIC DNA]</scope>
    <source>
        <strain evidence="8 9">PMUR</strain>
    </source>
</reference>
<dbReference type="Proteomes" id="UP000714420">
    <property type="component" value="Unassembled WGS sequence"/>
</dbReference>
<dbReference type="InterPro" id="IPR012944">
    <property type="entry name" value="SusD_RagB_dom"/>
</dbReference>
<evidence type="ECO:0000256" key="4">
    <source>
        <dbReference type="ARBA" id="ARBA00023136"/>
    </source>
</evidence>
<evidence type="ECO:0000259" key="6">
    <source>
        <dbReference type="Pfam" id="PF07980"/>
    </source>
</evidence>
<evidence type="ECO:0000256" key="3">
    <source>
        <dbReference type="ARBA" id="ARBA00022729"/>
    </source>
</evidence>
<evidence type="ECO:0000259" key="7">
    <source>
        <dbReference type="Pfam" id="PF14322"/>
    </source>
</evidence>
<dbReference type="PROSITE" id="PS51257">
    <property type="entry name" value="PROKAR_LIPOPROTEIN"/>
    <property type="match status" value="1"/>
</dbReference>
<dbReference type="Pfam" id="PF14322">
    <property type="entry name" value="SusD-like_3"/>
    <property type="match status" value="1"/>
</dbReference>
<evidence type="ECO:0000256" key="2">
    <source>
        <dbReference type="ARBA" id="ARBA00006275"/>
    </source>
</evidence>
<protein>
    <submittedName>
        <fullName evidence="8">RagB/SusD family nutrient uptake outer membrane protein</fullName>
    </submittedName>
</protein>
<gene>
    <name evidence="8" type="ORF">HPS56_11650</name>
</gene>
<dbReference type="SUPFAM" id="SSF48452">
    <property type="entry name" value="TPR-like"/>
    <property type="match status" value="1"/>
</dbReference>
<keyword evidence="4" id="KW-0472">Membrane</keyword>
<evidence type="ECO:0000313" key="8">
    <source>
        <dbReference type="EMBL" id="NPD92982.1"/>
    </source>
</evidence>
<keyword evidence="5" id="KW-0998">Cell outer membrane</keyword>
<name>A0ABX2ARW4_9BACT</name>
<comment type="subcellular location">
    <subcellularLocation>
        <location evidence="1">Cell outer membrane</location>
    </subcellularLocation>
</comment>
<feature type="domain" description="SusD-like N-terminal" evidence="7">
    <location>
        <begin position="23"/>
        <end position="231"/>
    </location>
</feature>
<dbReference type="InterPro" id="IPR033985">
    <property type="entry name" value="SusD-like_N"/>
</dbReference>
<dbReference type="Gene3D" id="1.25.40.390">
    <property type="match status" value="1"/>
</dbReference>
<comment type="similarity">
    <text evidence="2">Belongs to the SusD family.</text>
</comment>
<keyword evidence="3" id="KW-0732">Signal</keyword>
<comment type="caution">
    <text evidence="8">The sequence shown here is derived from an EMBL/GenBank/DDBJ whole genome shotgun (WGS) entry which is preliminary data.</text>
</comment>
<dbReference type="EMBL" id="JABKKF010000013">
    <property type="protein sequence ID" value="NPD92982.1"/>
    <property type="molecule type" value="Genomic_DNA"/>
</dbReference>
<dbReference type="InterPro" id="IPR011990">
    <property type="entry name" value="TPR-like_helical_dom_sf"/>
</dbReference>
<organism evidence="8 9">
    <name type="scientific">Xylanibacter muris</name>
    <dbReference type="NCBI Taxonomy" id="2736290"/>
    <lineage>
        <taxon>Bacteria</taxon>
        <taxon>Pseudomonadati</taxon>
        <taxon>Bacteroidota</taxon>
        <taxon>Bacteroidia</taxon>
        <taxon>Bacteroidales</taxon>
        <taxon>Prevotellaceae</taxon>
        <taxon>Xylanibacter</taxon>
    </lineage>
</organism>
<dbReference type="Pfam" id="PF07980">
    <property type="entry name" value="SusD_RagB"/>
    <property type="match status" value="1"/>
</dbReference>
<keyword evidence="9" id="KW-1185">Reference proteome</keyword>
<accession>A0ABX2ARW4</accession>
<evidence type="ECO:0000256" key="5">
    <source>
        <dbReference type="ARBA" id="ARBA00023237"/>
    </source>
</evidence>
<dbReference type="RefSeq" id="WP_172276756.1">
    <property type="nucleotide sequence ID" value="NZ_CASGMU010000017.1"/>
</dbReference>